<evidence type="ECO:0000256" key="1">
    <source>
        <dbReference type="SAM" id="MobiDB-lite"/>
    </source>
</evidence>
<feature type="region of interest" description="Disordered" evidence="1">
    <location>
        <begin position="94"/>
        <end position="127"/>
    </location>
</feature>
<dbReference type="PATRIC" id="fig|1299334.3.peg.4250"/>
<dbReference type="Gene3D" id="3.30.70.3290">
    <property type="match status" value="1"/>
</dbReference>
<proteinExistence type="predicted"/>
<gene>
    <name evidence="2" type="ORF">I553_6088</name>
</gene>
<sequence length="127" mass="13971">MGGVGEDRLGLPKQAARLMQHLVAHPHEDVADVGWSLAGRSVFEHRAVVLGTDRERLLSGLGSWPTTTREPRWCAAAHGPPARRCSSFPAKARNGSAWASNYSTPHRFSHSKSTTVRMRSRSSWTGR</sequence>
<comment type="caution">
    <text evidence="2">The sequence shown here is derived from an EMBL/GenBank/DDBJ whole genome shotgun (WGS) entry which is preliminary data.</text>
</comment>
<feature type="compositionally biased region" description="Polar residues" evidence="1">
    <location>
        <begin position="97"/>
        <end position="127"/>
    </location>
</feature>
<protein>
    <submittedName>
        <fullName evidence="2">Tautomycetin biosynthetic PKS domain protein</fullName>
    </submittedName>
</protein>
<accession>X8BG86</accession>
<organism evidence="2">
    <name type="scientific">Mycobacterium xenopi 4042</name>
    <dbReference type="NCBI Taxonomy" id="1299334"/>
    <lineage>
        <taxon>Bacteria</taxon>
        <taxon>Bacillati</taxon>
        <taxon>Actinomycetota</taxon>
        <taxon>Actinomycetes</taxon>
        <taxon>Mycobacteriales</taxon>
        <taxon>Mycobacteriaceae</taxon>
        <taxon>Mycobacterium</taxon>
    </lineage>
</organism>
<dbReference type="AlphaFoldDB" id="X8BG86"/>
<reference evidence="2" key="1">
    <citation type="submission" date="2014-01" db="EMBL/GenBank/DDBJ databases">
        <authorList>
            <person name="Brown-Elliot B."/>
            <person name="Wallace R."/>
            <person name="Lenaerts A."/>
            <person name="Ordway D."/>
            <person name="DeGroote M.A."/>
            <person name="Parker T."/>
            <person name="Sizemore C."/>
            <person name="Tallon L.J."/>
            <person name="Sadzewicz L.K."/>
            <person name="Sengamalay N."/>
            <person name="Fraser C.M."/>
            <person name="Hine E."/>
            <person name="Shefchek K.A."/>
            <person name="Das S.P."/>
            <person name="Tettelin H."/>
        </authorList>
    </citation>
    <scope>NUCLEOTIDE SEQUENCE [LARGE SCALE GENOMIC DNA]</scope>
    <source>
        <strain evidence="2">4042</strain>
    </source>
</reference>
<dbReference type="EMBL" id="JAOB01000042">
    <property type="protein sequence ID" value="EUA42228.1"/>
    <property type="molecule type" value="Genomic_DNA"/>
</dbReference>
<dbReference type="Pfam" id="PF22621">
    <property type="entry name" value="CurL-like_PKS_C"/>
    <property type="match status" value="1"/>
</dbReference>
<evidence type="ECO:0000313" key="2">
    <source>
        <dbReference type="EMBL" id="EUA42228.1"/>
    </source>
</evidence>
<name>X8BG86_MYCXE</name>